<keyword evidence="2" id="KW-1185">Reference proteome</keyword>
<dbReference type="EMBL" id="QBUD01000008">
    <property type="protein sequence ID" value="PUB13094.1"/>
    <property type="molecule type" value="Genomic_DNA"/>
</dbReference>
<dbReference type="RefSeq" id="WP_108386979.1">
    <property type="nucleotide sequence ID" value="NZ_QBUD01000008.1"/>
</dbReference>
<reference evidence="1 2" key="1">
    <citation type="submission" date="2018-04" db="EMBL/GenBank/DDBJ databases">
        <title>Genomic Encyclopedia of Archaeal and Bacterial Type Strains, Phase II (KMG-II): from individual species to whole genera.</title>
        <authorList>
            <person name="Goeker M."/>
        </authorList>
    </citation>
    <scope>NUCLEOTIDE SEQUENCE [LARGE SCALE GENOMIC DNA]</scope>
    <source>
        <strain evidence="1 2">DSM 29955</strain>
    </source>
</reference>
<proteinExistence type="predicted"/>
<accession>A0A2T6KDG5</accession>
<organism evidence="1 2">
    <name type="scientific">Yoonia sediminilitoris</name>
    <dbReference type="NCBI Taxonomy" id="1286148"/>
    <lineage>
        <taxon>Bacteria</taxon>
        <taxon>Pseudomonadati</taxon>
        <taxon>Pseudomonadota</taxon>
        <taxon>Alphaproteobacteria</taxon>
        <taxon>Rhodobacterales</taxon>
        <taxon>Paracoccaceae</taxon>
        <taxon>Yoonia</taxon>
    </lineage>
</organism>
<evidence type="ECO:0000313" key="1">
    <source>
        <dbReference type="EMBL" id="PUB13094.1"/>
    </source>
</evidence>
<evidence type="ECO:0008006" key="3">
    <source>
        <dbReference type="Google" id="ProtNLM"/>
    </source>
</evidence>
<protein>
    <recommendedName>
        <fullName evidence="3">MarR family protein</fullName>
    </recommendedName>
</protein>
<sequence length="98" mass="11220">MTGVEKLARLKHLLLGMERDLGMDGLSTVQRDIVYAATLLSETSRTLTTENLRQHELLDDVSRSAFFRALKELVENGYLRHTDGRQRSAYILSDKLRN</sequence>
<dbReference type="AlphaFoldDB" id="A0A2T6KDG5"/>
<dbReference type="Proteomes" id="UP000244523">
    <property type="component" value="Unassembled WGS sequence"/>
</dbReference>
<evidence type="ECO:0000313" key="2">
    <source>
        <dbReference type="Proteomes" id="UP000244523"/>
    </source>
</evidence>
<name>A0A2T6KDG5_9RHOB</name>
<comment type="caution">
    <text evidence="1">The sequence shown here is derived from an EMBL/GenBank/DDBJ whole genome shotgun (WGS) entry which is preliminary data.</text>
</comment>
<dbReference type="OrthoDB" id="7689228at2"/>
<gene>
    <name evidence="1" type="ORF">C8N45_10814</name>
</gene>